<reference evidence="2" key="1">
    <citation type="submission" date="2022-07" db="EMBL/GenBank/DDBJ databases">
        <authorList>
            <person name="Macas J."/>
            <person name="Novak P."/>
            <person name="Neumann P."/>
        </authorList>
    </citation>
    <scope>NUCLEOTIDE SEQUENCE</scope>
</reference>
<protein>
    <submittedName>
        <fullName evidence="2">Uncharacterized protein</fullName>
    </submittedName>
</protein>
<dbReference type="Proteomes" id="UP001152484">
    <property type="component" value="Unassembled WGS sequence"/>
</dbReference>
<evidence type="ECO:0000313" key="2">
    <source>
        <dbReference type="EMBL" id="CAH9087354.1"/>
    </source>
</evidence>
<accession>A0A9P1E824</accession>
<dbReference type="AlphaFoldDB" id="A0A9P1E824"/>
<gene>
    <name evidence="2" type="ORF">CEURO_LOCUS10021</name>
</gene>
<keyword evidence="3" id="KW-1185">Reference proteome</keyword>
<feature type="region of interest" description="Disordered" evidence="1">
    <location>
        <begin position="1"/>
        <end position="20"/>
    </location>
</feature>
<sequence length="20" mass="2101">MPTAKIARLLTNASPVETTS</sequence>
<organism evidence="2 3">
    <name type="scientific">Cuscuta europaea</name>
    <name type="common">European dodder</name>
    <dbReference type="NCBI Taxonomy" id="41803"/>
    <lineage>
        <taxon>Eukaryota</taxon>
        <taxon>Viridiplantae</taxon>
        <taxon>Streptophyta</taxon>
        <taxon>Embryophyta</taxon>
        <taxon>Tracheophyta</taxon>
        <taxon>Spermatophyta</taxon>
        <taxon>Magnoliopsida</taxon>
        <taxon>eudicotyledons</taxon>
        <taxon>Gunneridae</taxon>
        <taxon>Pentapetalae</taxon>
        <taxon>asterids</taxon>
        <taxon>lamiids</taxon>
        <taxon>Solanales</taxon>
        <taxon>Convolvulaceae</taxon>
        <taxon>Cuscuteae</taxon>
        <taxon>Cuscuta</taxon>
        <taxon>Cuscuta subgen. Cuscuta</taxon>
    </lineage>
</organism>
<proteinExistence type="predicted"/>
<evidence type="ECO:0000313" key="3">
    <source>
        <dbReference type="Proteomes" id="UP001152484"/>
    </source>
</evidence>
<name>A0A9P1E824_CUSEU</name>
<feature type="compositionally biased region" description="Polar residues" evidence="1">
    <location>
        <begin position="11"/>
        <end position="20"/>
    </location>
</feature>
<evidence type="ECO:0000256" key="1">
    <source>
        <dbReference type="SAM" id="MobiDB-lite"/>
    </source>
</evidence>
<dbReference type="EMBL" id="CAMAPE010000019">
    <property type="protein sequence ID" value="CAH9087354.1"/>
    <property type="molecule type" value="Genomic_DNA"/>
</dbReference>
<comment type="caution">
    <text evidence="2">The sequence shown here is derived from an EMBL/GenBank/DDBJ whole genome shotgun (WGS) entry which is preliminary data.</text>
</comment>